<dbReference type="InterPro" id="IPR024029">
    <property type="entry name" value="Pyridox_Oxase_FMN-dep"/>
</dbReference>
<name>A0ABR9S671_9BURK</name>
<protein>
    <submittedName>
        <fullName evidence="2">Pyridoxamine 5'-phosphate oxidase family protein</fullName>
    </submittedName>
</protein>
<accession>A0ABR9S671</accession>
<comment type="caution">
    <text evidence="2">The sequence shown here is derived from an EMBL/GenBank/DDBJ whole genome shotgun (WGS) entry which is preliminary data.</text>
</comment>
<dbReference type="Pfam" id="PF01243">
    <property type="entry name" value="PNPOx_N"/>
    <property type="match status" value="1"/>
</dbReference>
<dbReference type="Gene3D" id="2.30.110.10">
    <property type="entry name" value="Electron Transport, Fmn-binding Protein, Chain A"/>
    <property type="match status" value="1"/>
</dbReference>
<dbReference type="NCBIfam" id="TIGR04025">
    <property type="entry name" value="PPOX_FMN_DR2398"/>
    <property type="match status" value="1"/>
</dbReference>
<evidence type="ECO:0000313" key="3">
    <source>
        <dbReference type="Proteomes" id="UP000806285"/>
    </source>
</evidence>
<dbReference type="SUPFAM" id="SSF50475">
    <property type="entry name" value="FMN-binding split barrel"/>
    <property type="match status" value="1"/>
</dbReference>
<sequence>MARWKARAWEAGRRGLVGWRPAPASATADQLQQLFGPVGEASLRKETPVIPPVYRRWIEASPFLVLATAGPDGLDASPRGDPAGFVVVEDEKALLLPERRGNNRVDSLRNILADPRVALIFFIPGVGETLRVNGRAVIRTDPDLLQRTAMDGKPPQCVLRIAVETVFFQCARAMQRSQLWTGGRVRPAGVPSPGEMLQALTAGGIDGERYDQELPARQRNTLY</sequence>
<dbReference type="InterPro" id="IPR012349">
    <property type="entry name" value="Split_barrel_FMN-bd"/>
</dbReference>
<feature type="domain" description="Pyridoxamine 5'-phosphate oxidase N-terminal" evidence="1">
    <location>
        <begin position="52"/>
        <end position="170"/>
    </location>
</feature>
<keyword evidence="3" id="KW-1185">Reference proteome</keyword>
<organism evidence="2 3">
    <name type="scientific">Ramlibacter pallidus</name>
    <dbReference type="NCBI Taxonomy" id="2780087"/>
    <lineage>
        <taxon>Bacteria</taxon>
        <taxon>Pseudomonadati</taxon>
        <taxon>Pseudomonadota</taxon>
        <taxon>Betaproteobacteria</taxon>
        <taxon>Burkholderiales</taxon>
        <taxon>Comamonadaceae</taxon>
        <taxon>Ramlibacter</taxon>
    </lineage>
</organism>
<dbReference type="InterPro" id="IPR011576">
    <property type="entry name" value="Pyridox_Oxase_N"/>
</dbReference>
<gene>
    <name evidence="2" type="ORF">IM787_15690</name>
</gene>
<dbReference type="PANTHER" id="PTHR42815:SF2">
    <property type="entry name" value="FAD-BINDING, PUTATIVE (AFU_ORTHOLOGUE AFUA_6G07600)-RELATED"/>
    <property type="match status" value="1"/>
</dbReference>
<dbReference type="Proteomes" id="UP000806285">
    <property type="component" value="Unassembled WGS sequence"/>
</dbReference>
<dbReference type="PANTHER" id="PTHR42815">
    <property type="entry name" value="FAD-BINDING, PUTATIVE (AFU_ORTHOLOGUE AFUA_6G07600)-RELATED"/>
    <property type="match status" value="1"/>
</dbReference>
<evidence type="ECO:0000259" key="1">
    <source>
        <dbReference type="Pfam" id="PF01243"/>
    </source>
</evidence>
<proteinExistence type="predicted"/>
<evidence type="ECO:0000313" key="2">
    <source>
        <dbReference type="EMBL" id="MBE7369005.1"/>
    </source>
</evidence>
<dbReference type="EMBL" id="JADDIV010000004">
    <property type="protein sequence ID" value="MBE7369005.1"/>
    <property type="molecule type" value="Genomic_DNA"/>
</dbReference>
<reference evidence="2 3" key="1">
    <citation type="submission" date="2020-10" db="EMBL/GenBank/DDBJ databases">
        <title>Ramlibacter sp. HM2 16S ribosomal RNA gene Genome sequencing and assembly.</title>
        <authorList>
            <person name="Kang M."/>
        </authorList>
    </citation>
    <scope>NUCLEOTIDE SEQUENCE [LARGE SCALE GENOMIC DNA]</scope>
    <source>
        <strain evidence="2 3">HM2</strain>
    </source>
</reference>